<feature type="signal peptide" evidence="2">
    <location>
        <begin position="1"/>
        <end position="26"/>
    </location>
</feature>
<evidence type="ECO:0000256" key="1">
    <source>
        <dbReference type="SAM" id="Coils"/>
    </source>
</evidence>
<dbReference type="Pfam" id="PF00395">
    <property type="entry name" value="SLH"/>
    <property type="match status" value="1"/>
</dbReference>
<gene>
    <name evidence="4" type="ORF">LZ480_00025</name>
</gene>
<dbReference type="RefSeq" id="WP_241367284.1">
    <property type="nucleotide sequence ID" value="NZ_JAKZFC010000001.1"/>
</dbReference>
<evidence type="ECO:0000259" key="3">
    <source>
        <dbReference type="PROSITE" id="PS51272"/>
    </source>
</evidence>
<keyword evidence="1" id="KW-0175">Coiled coil</keyword>
<keyword evidence="2" id="KW-0732">Signal</keyword>
<evidence type="ECO:0000256" key="2">
    <source>
        <dbReference type="SAM" id="SignalP"/>
    </source>
</evidence>
<organism evidence="4 5">
    <name type="scientific">Solibacillus palustris</name>
    <dbReference type="NCBI Taxonomy" id="2908203"/>
    <lineage>
        <taxon>Bacteria</taxon>
        <taxon>Bacillati</taxon>
        <taxon>Bacillota</taxon>
        <taxon>Bacilli</taxon>
        <taxon>Bacillales</taxon>
        <taxon>Caryophanaceae</taxon>
        <taxon>Solibacillus</taxon>
    </lineage>
</organism>
<feature type="domain" description="SLH" evidence="3">
    <location>
        <begin position="1457"/>
        <end position="1520"/>
    </location>
</feature>
<dbReference type="InterPro" id="IPR001119">
    <property type="entry name" value="SLH_dom"/>
</dbReference>
<keyword evidence="5" id="KW-1185">Reference proteome</keyword>
<dbReference type="PROSITE" id="PS51272">
    <property type="entry name" value="SLH"/>
    <property type="match status" value="2"/>
</dbReference>
<feature type="coiled-coil region" evidence="1">
    <location>
        <begin position="956"/>
        <end position="1049"/>
    </location>
</feature>
<proteinExistence type="predicted"/>
<dbReference type="EMBL" id="JAKZFC010000001">
    <property type="protein sequence ID" value="MCH7320257.1"/>
    <property type="molecule type" value="Genomic_DNA"/>
</dbReference>
<sequence length="1582" mass="178509">MNQTKKILAALVAVPASVVVADGALAAEEMVSFTVSNEFVSGNNINVEKVEVGNLNAQISEKIFEKLSSLNTNKLTIVLDNTNLQKVKEDVEKVFQYLKTNINGKTNNIDNLLLYGLFKDAKVVAKELDSSKISLELNFQFYAEASYKTNLVEPVYKELLAKNPELRLTSTDIEKIKAVHDYIAGKVTNNPNGHDLINLSIGSGLSSHSYSIWTYLLLQKLDANLDVNYIYGMSKGKLSSWNAVNIEGKWYPLDVYNNDRSNLIQYKYFLTDDNQTGKREIYFGNEDRDFASFDIFANIVNPVYTTDKKTLFYVNENEGGKIYKIENWQQADATTESISDTETSQISKIQVPGTKFLYFVNTNDGNYLYQYSISDGKFEKVIQENIESFSFNKNEMTYKVTNESSSKKIQTGSGVGAGLVEYVTNFIKSIDYKTGEQIDASYKNKVMEARRLFNLLTKKQQTEAESKLLKDSQTNWLLHLESSLVDANDSEVTAVVGAIQKIDINNTTFFDVVKEARTEYDRLSNEKKEKVYNYNVLVAAEAQISAMTNLENEIKQFVEANIEEANRGSNFYNDLSKLVDRYNSLLQILKRNEFDVTYRALIGLGNSGSYMADVTAVREILETLNIDSKAYLDDVTSLKVKYEQLSNAQKGILNEDEKASIANHLTQMEKMNQVVEEIQKYKSDIESINNKDPLNPAELTTEFINKIKRAKELLQGGLKPSQWNKLSVSNPTDFIAKVDGFLKRVEDAQGDLSGAALKVTGKLKAFDGGILENLVSSTNPQDYTDKVTELKDMLEGTDFAGSPEKLQIIFSMLPEEIVKIWDRHLKLSRGFKVNVESFVVSIDTLDKKAERTEAEVDKLIEDYNQLDPIFQHYVTNFEKLEEMKKLFKDDEEKKNAEALIKKIEALLLKQETAPPVTYAEVKELWEQYENGSSIFKATVEGAEKSFSDFRKLWEKLKAEEDAIKAEEQKIKDLIEEIKALTKDSTKEELLAVKAKYDALTEEQQKLITNFSHLQKLLIALEEKENDQAAAKDKAAAEEVTRLIAELNNESTAVEIIAARTAYEALSEDAKKYILKSTLDALVYYETRIKELTEIAKKEAAVVQDRIDRITSSYTEAQIKNIRNAYNALSQLAKEYVTNLQKLIDAEKNIIYQDTVVKQAKLDANAFDVYMNDINRNSTKAEIAKARAYYNSLSYEARKYVTTYEKLVRLETMWTDPKYIDLVYTYYPDYIHDIKPGGIVIEKPKYDSIYIPDDSETGSSSSSITASTDWTTYETMKYQNGRYTTSITTTQAQSIKDRSKILKADDIEIIIPTADLYAATATVGVTVSVANNQLNIQFKEGKQAKIFSEYVEIHVPFSVLNGNASQIIERVSASNSSASFKIEGSNFIIRTKSSGIFKTATASVYSDLPNNAQGTAMRELAKRGILFDTNLRLSQSYKQVTKFEVASMMATALDLSSSNQSSYQDVTNEQDLSHVQGLLEAGIMSGFTSSYFNGEGTVTKQEAAIMISNMYRYLNRDVSRAYSGFQTSFKDVSYLSLEARQSIAILELFGVVKATDSFEPTKQLTRGEFAELFYNALTAIDYL</sequence>
<protein>
    <submittedName>
        <fullName evidence="4">S-layer homology domain-containing protein</fullName>
    </submittedName>
</protein>
<evidence type="ECO:0000313" key="5">
    <source>
        <dbReference type="Proteomes" id="UP001316087"/>
    </source>
</evidence>
<evidence type="ECO:0000313" key="4">
    <source>
        <dbReference type="EMBL" id="MCH7320257.1"/>
    </source>
</evidence>
<feature type="chain" id="PRO_5045286785" evidence="2">
    <location>
        <begin position="27"/>
        <end position="1582"/>
    </location>
</feature>
<feature type="coiled-coil region" evidence="1">
    <location>
        <begin position="513"/>
        <end position="592"/>
    </location>
</feature>
<accession>A0ABS9U7D6</accession>
<name>A0ABS9U7D6_9BACL</name>
<comment type="caution">
    <text evidence="4">The sequence shown here is derived from an EMBL/GenBank/DDBJ whole genome shotgun (WGS) entry which is preliminary data.</text>
</comment>
<dbReference type="Proteomes" id="UP001316087">
    <property type="component" value="Unassembled WGS sequence"/>
</dbReference>
<reference evidence="4 5" key="1">
    <citation type="submission" date="2022-03" db="EMBL/GenBank/DDBJ databases">
        <authorList>
            <person name="Jo J.-H."/>
            <person name="Im W.-T."/>
        </authorList>
    </citation>
    <scope>NUCLEOTIDE SEQUENCE [LARGE SCALE GENOMIC DNA]</scope>
    <source>
        <strain evidence="4 5">MA9</strain>
    </source>
</reference>
<feature type="domain" description="SLH" evidence="3">
    <location>
        <begin position="1525"/>
        <end position="1582"/>
    </location>
</feature>